<proteinExistence type="predicted"/>
<gene>
    <name evidence="1" type="ORF">HNR50_002674</name>
</gene>
<dbReference type="Gene3D" id="2.40.50.100">
    <property type="match status" value="1"/>
</dbReference>
<sequence>MGRRISLKLFNLFFLLIIISPVTAQFGGPGRNNSNGIIAVAGAAGTDRVITVGGRLTPLRKITHSISVEGYVDAILVKQGDRVSPGSPLARISRDVIGESYRPVILESRISGIVSQIHIYENESVRSGAEAVTVLDDRSYLLKVSLSDRDAPAVRRLGALPVQGMTPEGQSFRGRIESLSTEPDYNTGLFTLTISFPRSSDLYLGTVLFVDLPVEKASGIAIESSAVIREEGKAYVWIIDDQGLIRKQAVVAGDISEENIEIKEGIAEGTRYIRTPSGEEKPDMSIRELIQATMSGNAAPGGN</sequence>
<keyword evidence="2" id="KW-1185">Reference proteome</keyword>
<dbReference type="PANTHER" id="PTHR30469">
    <property type="entry name" value="MULTIDRUG RESISTANCE PROTEIN MDTA"/>
    <property type="match status" value="1"/>
</dbReference>
<dbReference type="GO" id="GO:0015562">
    <property type="term" value="F:efflux transmembrane transporter activity"/>
    <property type="evidence" value="ECO:0007669"/>
    <property type="project" value="TreeGrafter"/>
</dbReference>
<dbReference type="RefSeq" id="WP_184747250.1">
    <property type="nucleotide sequence ID" value="NZ_JACHGJ010000005.1"/>
</dbReference>
<comment type="caution">
    <text evidence="1">The sequence shown here is derived from an EMBL/GenBank/DDBJ whole genome shotgun (WGS) entry which is preliminary data.</text>
</comment>
<dbReference type="EMBL" id="JACHGJ010000005">
    <property type="protein sequence ID" value="MBB6481001.1"/>
    <property type="molecule type" value="Genomic_DNA"/>
</dbReference>
<dbReference type="AlphaFoldDB" id="A0A841RC93"/>
<protein>
    <submittedName>
        <fullName evidence="1">Multidrug efflux pump subunit AcrA (Membrane-fusion protein)</fullName>
    </submittedName>
</protein>
<reference evidence="1 2" key="1">
    <citation type="submission" date="2020-08" db="EMBL/GenBank/DDBJ databases">
        <title>Genomic Encyclopedia of Type Strains, Phase IV (KMG-IV): sequencing the most valuable type-strain genomes for metagenomic binning, comparative biology and taxonomic classification.</title>
        <authorList>
            <person name="Goeker M."/>
        </authorList>
    </citation>
    <scope>NUCLEOTIDE SEQUENCE [LARGE SCALE GENOMIC DNA]</scope>
    <source>
        <strain evidence="1 2">DSM 2461</strain>
    </source>
</reference>
<evidence type="ECO:0000313" key="1">
    <source>
        <dbReference type="EMBL" id="MBB6481001.1"/>
    </source>
</evidence>
<dbReference type="PANTHER" id="PTHR30469:SF20">
    <property type="entry name" value="EFFLUX RND TRANSPORTER PERIPLASMIC ADAPTOR SUBUNIT"/>
    <property type="match status" value="1"/>
</dbReference>
<dbReference type="Proteomes" id="UP000587760">
    <property type="component" value="Unassembled WGS sequence"/>
</dbReference>
<evidence type="ECO:0000313" key="2">
    <source>
        <dbReference type="Proteomes" id="UP000587760"/>
    </source>
</evidence>
<dbReference type="Gene3D" id="2.40.420.20">
    <property type="match status" value="1"/>
</dbReference>
<name>A0A841RC93_9SPIO</name>
<accession>A0A841RC93</accession>
<organism evidence="1 2">
    <name type="scientific">Spirochaeta isovalerica</name>
    <dbReference type="NCBI Taxonomy" id="150"/>
    <lineage>
        <taxon>Bacteria</taxon>
        <taxon>Pseudomonadati</taxon>
        <taxon>Spirochaetota</taxon>
        <taxon>Spirochaetia</taxon>
        <taxon>Spirochaetales</taxon>
        <taxon>Spirochaetaceae</taxon>
        <taxon>Spirochaeta</taxon>
    </lineage>
</organism>
<dbReference type="GO" id="GO:1990281">
    <property type="term" value="C:efflux pump complex"/>
    <property type="evidence" value="ECO:0007669"/>
    <property type="project" value="TreeGrafter"/>
</dbReference>